<dbReference type="RefSeq" id="WP_073855842.1">
    <property type="nucleotide sequence ID" value="NZ_BAAATC010000019.1"/>
</dbReference>
<dbReference type="InterPro" id="IPR036291">
    <property type="entry name" value="NAD(P)-bd_dom_sf"/>
</dbReference>
<dbReference type="Gene3D" id="3.40.50.720">
    <property type="entry name" value="NAD(P)-binding Rossmann-like Domain"/>
    <property type="match status" value="1"/>
</dbReference>
<evidence type="ECO:0000313" key="3">
    <source>
        <dbReference type="EMBL" id="PEG54161.1"/>
    </source>
</evidence>
<dbReference type="Pfam" id="PF01370">
    <property type="entry name" value="Epimerase"/>
    <property type="match status" value="1"/>
</dbReference>
<protein>
    <submittedName>
        <fullName evidence="3">NAD-dependent dehydratase</fullName>
    </submittedName>
</protein>
<dbReference type="GO" id="GO:0004029">
    <property type="term" value="F:aldehyde dehydrogenase (NAD+) activity"/>
    <property type="evidence" value="ECO:0007669"/>
    <property type="project" value="TreeGrafter"/>
</dbReference>
<evidence type="ECO:0000313" key="5">
    <source>
        <dbReference type="Proteomes" id="UP000220340"/>
    </source>
</evidence>
<dbReference type="EMBL" id="PDCR01000014">
    <property type="protein sequence ID" value="PEG54161.1"/>
    <property type="molecule type" value="Genomic_DNA"/>
</dbReference>
<evidence type="ECO:0000313" key="2">
    <source>
        <dbReference type="EMBL" id="OPE53724.1"/>
    </source>
</evidence>
<keyword evidence="5" id="KW-1185">Reference proteome</keyword>
<dbReference type="STRING" id="1801.BRW64_08750"/>
<comment type="caution">
    <text evidence="3">The sequence shown here is derived from an EMBL/GenBank/DDBJ whole genome shotgun (WGS) entry which is preliminary data.</text>
</comment>
<feature type="domain" description="NAD-dependent epimerase/dehydratase" evidence="1">
    <location>
        <begin position="7"/>
        <end position="233"/>
    </location>
</feature>
<name>A0A1Q4HFN9_9MYCO</name>
<reference evidence="3 5" key="2">
    <citation type="submission" date="2017-10" db="EMBL/GenBank/DDBJ databases">
        <title>The new phylogeny of genus Mycobacterium.</title>
        <authorList>
            <person name="Tortoli E."/>
            <person name="Trovato A."/>
            <person name="Cirillo D.M."/>
        </authorList>
    </citation>
    <scope>NUCLEOTIDE SEQUENCE [LARGE SCALE GENOMIC DNA]</scope>
    <source>
        <strain evidence="3 5">IP141170001</strain>
    </source>
</reference>
<dbReference type="Proteomes" id="UP000191039">
    <property type="component" value="Unassembled WGS sequence"/>
</dbReference>
<dbReference type="AlphaFoldDB" id="A0A1Q4HFN9"/>
<evidence type="ECO:0000259" key="1">
    <source>
        <dbReference type="Pfam" id="PF01370"/>
    </source>
</evidence>
<reference evidence="2 4" key="1">
    <citation type="submission" date="2016-09" db="EMBL/GenBank/DDBJ databases">
        <title>genome sequences of unsequenced Mycobacteria.</title>
        <authorList>
            <person name="Greninger A.L."/>
            <person name="Jerome K.R."/>
            <person name="Mcnair B."/>
            <person name="Wallis C."/>
            <person name="Fang F."/>
        </authorList>
    </citation>
    <scope>NUCLEOTIDE SEQUENCE [LARGE SCALE GENOMIC DNA]</scope>
    <source>
        <strain evidence="2 4">BM1</strain>
    </source>
</reference>
<accession>A0A1Q4HFN9</accession>
<dbReference type="PANTHER" id="PTHR48079:SF6">
    <property type="entry name" value="NAD(P)-BINDING DOMAIN-CONTAINING PROTEIN-RELATED"/>
    <property type="match status" value="1"/>
</dbReference>
<sequence>MADRRTVLVMGASGFLGSHVTRQLVDRGDRVRVLLRRSSSSRGIDDLDVERHYGDIFDEDAVRTAMAGCSAVFYCVVDTRAWLRDPAPLFRTNVEGLRGVLDIAVEAGLQSFVFTSTIGAVAVGKNGRSAAEDDPFNWPGKGGPYIESRRQAEDLVLRYARECGLPAVAMCVSNTYGPLDWQPTPHGAMIAAAALGRIPVYFNGVGSEVVGVEDAAQALVLAAEHGTAGERYIVSERYITQRELFGTAAQSVGRVAPRIGLPMGLLYAVGAVGGLLGTLLRRDTPVNLTSVRLLDLTSPLDHAKATRELGWQPRPATEAIGRAAEFYVQRYRKASA</sequence>
<dbReference type="Proteomes" id="UP000220340">
    <property type="component" value="Unassembled WGS sequence"/>
</dbReference>
<dbReference type="InterPro" id="IPR051783">
    <property type="entry name" value="NAD(P)-dependent_oxidoreduct"/>
</dbReference>
<dbReference type="PANTHER" id="PTHR48079">
    <property type="entry name" value="PROTEIN YEEZ"/>
    <property type="match status" value="1"/>
</dbReference>
<dbReference type="SUPFAM" id="SSF51735">
    <property type="entry name" value="NAD(P)-binding Rossmann-fold domains"/>
    <property type="match status" value="1"/>
</dbReference>
<dbReference type="EMBL" id="MIJD01000135">
    <property type="protein sequence ID" value="OPE53724.1"/>
    <property type="molecule type" value="Genomic_DNA"/>
</dbReference>
<dbReference type="GO" id="GO:0005737">
    <property type="term" value="C:cytoplasm"/>
    <property type="evidence" value="ECO:0007669"/>
    <property type="project" value="TreeGrafter"/>
</dbReference>
<organism evidence="3 5">
    <name type="scientific">Mycolicibacterium diernhoferi</name>
    <dbReference type="NCBI Taxonomy" id="1801"/>
    <lineage>
        <taxon>Bacteria</taxon>
        <taxon>Bacillati</taxon>
        <taxon>Actinomycetota</taxon>
        <taxon>Actinomycetes</taxon>
        <taxon>Mycobacteriales</taxon>
        <taxon>Mycobacteriaceae</taxon>
        <taxon>Mycolicibacterium</taxon>
    </lineage>
</organism>
<evidence type="ECO:0000313" key="4">
    <source>
        <dbReference type="Proteomes" id="UP000191039"/>
    </source>
</evidence>
<dbReference type="InterPro" id="IPR001509">
    <property type="entry name" value="Epimerase_deHydtase"/>
</dbReference>
<proteinExistence type="predicted"/>
<gene>
    <name evidence="2" type="ORF">BV510_14080</name>
    <name evidence="3" type="ORF">CRI78_12510</name>
</gene>
<dbReference type="OrthoDB" id="9801785at2"/>